<dbReference type="SUPFAM" id="SSF55658">
    <property type="entry name" value="L9 N-domain-like"/>
    <property type="match status" value="1"/>
</dbReference>
<evidence type="ECO:0000256" key="1">
    <source>
        <dbReference type="SAM" id="MobiDB-lite"/>
    </source>
</evidence>
<dbReference type="Proteomes" id="UP000308652">
    <property type="component" value="Unassembled WGS sequence"/>
</dbReference>
<reference evidence="3 4" key="1">
    <citation type="journal article" date="2019" name="Nat. Ecol. Evol.">
        <title>Megaphylogeny resolves global patterns of mushroom evolution.</title>
        <authorList>
            <person name="Varga T."/>
            <person name="Krizsan K."/>
            <person name="Foldi C."/>
            <person name="Dima B."/>
            <person name="Sanchez-Garcia M."/>
            <person name="Sanchez-Ramirez S."/>
            <person name="Szollosi G.J."/>
            <person name="Szarkandi J.G."/>
            <person name="Papp V."/>
            <person name="Albert L."/>
            <person name="Andreopoulos W."/>
            <person name="Angelini C."/>
            <person name="Antonin V."/>
            <person name="Barry K.W."/>
            <person name="Bougher N.L."/>
            <person name="Buchanan P."/>
            <person name="Buyck B."/>
            <person name="Bense V."/>
            <person name="Catcheside P."/>
            <person name="Chovatia M."/>
            <person name="Cooper J."/>
            <person name="Damon W."/>
            <person name="Desjardin D."/>
            <person name="Finy P."/>
            <person name="Geml J."/>
            <person name="Haridas S."/>
            <person name="Hughes K."/>
            <person name="Justo A."/>
            <person name="Karasinski D."/>
            <person name="Kautmanova I."/>
            <person name="Kiss B."/>
            <person name="Kocsube S."/>
            <person name="Kotiranta H."/>
            <person name="LaButti K.M."/>
            <person name="Lechner B.E."/>
            <person name="Liimatainen K."/>
            <person name="Lipzen A."/>
            <person name="Lukacs Z."/>
            <person name="Mihaltcheva S."/>
            <person name="Morgado L.N."/>
            <person name="Niskanen T."/>
            <person name="Noordeloos M.E."/>
            <person name="Ohm R.A."/>
            <person name="Ortiz-Santana B."/>
            <person name="Ovrebo C."/>
            <person name="Racz N."/>
            <person name="Riley R."/>
            <person name="Savchenko A."/>
            <person name="Shiryaev A."/>
            <person name="Soop K."/>
            <person name="Spirin V."/>
            <person name="Szebenyi C."/>
            <person name="Tomsovsky M."/>
            <person name="Tulloss R.E."/>
            <person name="Uehling J."/>
            <person name="Grigoriev I.V."/>
            <person name="Vagvolgyi C."/>
            <person name="Papp T."/>
            <person name="Martin F.M."/>
            <person name="Miettinen O."/>
            <person name="Hibbett D.S."/>
            <person name="Nagy L.G."/>
        </authorList>
    </citation>
    <scope>NUCLEOTIDE SEQUENCE [LARGE SCALE GENOMIC DNA]</scope>
    <source>
        <strain evidence="3 4">CBS 166.37</strain>
    </source>
</reference>
<evidence type="ECO:0000313" key="4">
    <source>
        <dbReference type="Proteomes" id="UP000308652"/>
    </source>
</evidence>
<accession>A0A5C3LUM3</accession>
<dbReference type="InterPro" id="IPR011320">
    <property type="entry name" value="RNase_H1_N"/>
</dbReference>
<feature type="compositionally biased region" description="Polar residues" evidence="1">
    <location>
        <begin position="67"/>
        <end position="87"/>
    </location>
</feature>
<organism evidence="3 4">
    <name type="scientific">Crucibulum laeve</name>
    <dbReference type="NCBI Taxonomy" id="68775"/>
    <lineage>
        <taxon>Eukaryota</taxon>
        <taxon>Fungi</taxon>
        <taxon>Dikarya</taxon>
        <taxon>Basidiomycota</taxon>
        <taxon>Agaricomycotina</taxon>
        <taxon>Agaricomycetes</taxon>
        <taxon>Agaricomycetidae</taxon>
        <taxon>Agaricales</taxon>
        <taxon>Agaricineae</taxon>
        <taxon>Nidulariaceae</taxon>
        <taxon>Crucibulum</taxon>
    </lineage>
</organism>
<dbReference type="STRING" id="68775.A0A5C3LUM3"/>
<dbReference type="EMBL" id="ML213611">
    <property type="protein sequence ID" value="TFK36794.1"/>
    <property type="molecule type" value="Genomic_DNA"/>
</dbReference>
<dbReference type="InterPro" id="IPR037056">
    <property type="entry name" value="RNase_H1_N_sf"/>
</dbReference>
<dbReference type="InterPro" id="IPR009027">
    <property type="entry name" value="Ribosomal_bL9/RNase_H1_N"/>
</dbReference>
<feature type="domain" description="Ribonuclease H1 N-terminal" evidence="2">
    <location>
        <begin position="8"/>
        <end position="52"/>
    </location>
</feature>
<name>A0A5C3LUM3_9AGAR</name>
<sequence>MPKAKKTKYYAVRIGHDGPNIYRNWDDCKAKVSRYPGAVHKSFLSLQEAERWLASTLNLDSTSCFNSSTRTAMSDSKPPQFNPSQTESQHDPFVQQEEFILLEPPHKPTVVLSKEQHEILKKVKDGENVFFTGSAGT</sequence>
<feature type="region of interest" description="Disordered" evidence="1">
    <location>
        <begin position="67"/>
        <end position="90"/>
    </location>
</feature>
<dbReference type="Pfam" id="PF01693">
    <property type="entry name" value="Cauli_VI"/>
    <property type="match status" value="1"/>
</dbReference>
<keyword evidence="4" id="KW-1185">Reference proteome</keyword>
<evidence type="ECO:0000313" key="3">
    <source>
        <dbReference type="EMBL" id="TFK36794.1"/>
    </source>
</evidence>
<dbReference type="OrthoDB" id="432234at2759"/>
<gene>
    <name evidence="3" type="ORF">BDQ12DRAFT_685892</name>
</gene>
<protein>
    <recommendedName>
        <fullName evidence="2">Ribonuclease H1 N-terminal domain-containing protein</fullName>
    </recommendedName>
</protein>
<evidence type="ECO:0000259" key="2">
    <source>
        <dbReference type="Pfam" id="PF01693"/>
    </source>
</evidence>
<dbReference type="Gene3D" id="3.40.970.10">
    <property type="entry name" value="Ribonuclease H1, N-terminal domain"/>
    <property type="match status" value="1"/>
</dbReference>
<dbReference type="AlphaFoldDB" id="A0A5C3LUM3"/>
<proteinExistence type="predicted"/>